<dbReference type="InterPro" id="IPR011899">
    <property type="entry name" value="Glutaredoxin_euk/vir"/>
</dbReference>
<comment type="similarity">
    <text evidence="1 4">Belongs to the casein kinase 2 subunit beta family.</text>
</comment>
<evidence type="ECO:0000256" key="4">
    <source>
        <dbReference type="RuleBase" id="RU361268"/>
    </source>
</evidence>
<evidence type="ECO:0000313" key="7">
    <source>
        <dbReference type="Proteomes" id="UP000054636"/>
    </source>
</evidence>
<accession>A0A0W8DBH0</accession>
<gene>
    <name evidence="6" type="ORF">AM588_10008067</name>
</gene>
<dbReference type="NCBIfam" id="TIGR02180">
    <property type="entry name" value="GRX_euk"/>
    <property type="match status" value="1"/>
</dbReference>
<dbReference type="PANTHER" id="PTHR11740">
    <property type="entry name" value="CASEIN KINASE II SUBUNIT BETA"/>
    <property type="match status" value="1"/>
</dbReference>
<dbReference type="Gene3D" id="1.10.1820.10">
    <property type="entry name" value="protein kinase ck2 holoenzyme, chain C, domain 1"/>
    <property type="match status" value="1"/>
</dbReference>
<comment type="caution">
    <text evidence="6">The sequence shown here is derived from an EMBL/GenBank/DDBJ whole genome shotgun (WGS) entry which is preliminary data.</text>
</comment>
<dbReference type="PROSITE" id="PS51354">
    <property type="entry name" value="GLUTAREDOXIN_2"/>
    <property type="match status" value="1"/>
</dbReference>
<dbReference type="SUPFAM" id="SSF57798">
    <property type="entry name" value="Casein kinase II beta subunit"/>
    <property type="match status" value="1"/>
</dbReference>
<reference evidence="6 7" key="1">
    <citation type="submission" date="2015-11" db="EMBL/GenBank/DDBJ databases">
        <title>Genomes and virulence difference between two physiological races of Phytophthora nicotianae.</title>
        <authorList>
            <person name="Liu H."/>
            <person name="Ma X."/>
            <person name="Yu H."/>
            <person name="Fang D."/>
            <person name="Li Y."/>
            <person name="Wang X."/>
            <person name="Wang W."/>
            <person name="Dong Y."/>
            <person name="Xiao B."/>
        </authorList>
    </citation>
    <scope>NUCLEOTIDE SEQUENCE [LARGE SCALE GENOMIC DNA]</scope>
    <source>
        <strain evidence="7">race 1</strain>
    </source>
</reference>
<dbReference type="InterPro" id="IPR016149">
    <property type="entry name" value="Casein_kin_II_reg-sub_N"/>
</dbReference>
<dbReference type="AlphaFoldDB" id="A0A0W8DBH0"/>
<feature type="domain" description="Glutaredoxin" evidence="5">
    <location>
        <begin position="151"/>
        <end position="213"/>
    </location>
</feature>
<dbReference type="Pfam" id="PF00462">
    <property type="entry name" value="Glutaredoxin"/>
    <property type="match status" value="1"/>
</dbReference>
<dbReference type="InterPro" id="IPR011767">
    <property type="entry name" value="GLR_AS"/>
</dbReference>
<sequence length="234" mass="26489">MSDYEEEDEKWVQWFCSLSGNEPFCEVAQSYIEDSFNLYGLRAMVPNYQDALNIILDLTDIPYDDDVPAYAAELYGLIHARYIITAHGLDAMMKKYREGDFGMCPRALCDGQPVVPIHNKSENRRRLAILAKEDEDEEKTQQQDAIAKEKVLVFSKTHCPYCARVKGTLDVLDTKYQVVELDTCDDGAEIQSLLLDITGQRTVPNVFINGKHIGGCDDVMVLHAKSELVPMLEN</sequence>
<dbReference type="Pfam" id="PF01214">
    <property type="entry name" value="CK_II_beta"/>
    <property type="match status" value="1"/>
</dbReference>
<evidence type="ECO:0000256" key="1">
    <source>
        <dbReference type="ARBA" id="ARBA00006941"/>
    </source>
</evidence>
<dbReference type="GO" id="GO:0005737">
    <property type="term" value="C:cytoplasm"/>
    <property type="evidence" value="ECO:0007669"/>
    <property type="project" value="TreeGrafter"/>
</dbReference>
<organism evidence="6 7">
    <name type="scientific">Phytophthora nicotianae</name>
    <name type="common">Potato buckeye rot agent</name>
    <name type="synonym">Phytophthora parasitica</name>
    <dbReference type="NCBI Taxonomy" id="4792"/>
    <lineage>
        <taxon>Eukaryota</taxon>
        <taxon>Sar</taxon>
        <taxon>Stramenopiles</taxon>
        <taxon>Oomycota</taxon>
        <taxon>Peronosporomycetes</taxon>
        <taxon>Peronosporales</taxon>
        <taxon>Peronosporaceae</taxon>
        <taxon>Phytophthora</taxon>
    </lineage>
</organism>
<dbReference type="EMBL" id="LNFP01000379">
    <property type="protein sequence ID" value="KUF93516.1"/>
    <property type="molecule type" value="Genomic_DNA"/>
</dbReference>
<dbReference type="InterPro" id="IPR000704">
    <property type="entry name" value="Casein_kinase_II_reg-sub"/>
</dbReference>
<protein>
    <recommendedName>
        <fullName evidence="4">Casein kinase II subunit beta</fullName>
        <shortName evidence="4">CK II beta</shortName>
    </recommendedName>
</protein>
<dbReference type="GO" id="GO:0019887">
    <property type="term" value="F:protein kinase regulator activity"/>
    <property type="evidence" value="ECO:0007669"/>
    <property type="project" value="InterPro"/>
</dbReference>
<dbReference type="InterPro" id="IPR036249">
    <property type="entry name" value="Thioredoxin-like_sf"/>
</dbReference>
<dbReference type="PANTHER" id="PTHR11740:SF0">
    <property type="entry name" value="CASEIN KINASE II SUBUNIT BETA"/>
    <property type="match status" value="1"/>
</dbReference>
<comment type="subunit">
    <text evidence="4">Tetramer of two alpha and two beta subunits.</text>
</comment>
<keyword evidence="3" id="KW-0249">Electron transport</keyword>
<dbReference type="SUPFAM" id="SSF52833">
    <property type="entry name" value="Thioredoxin-like"/>
    <property type="match status" value="1"/>
</dbReference>
<dbReference type="InterPro" id="IPR002109">
    <property type="entry name" value="Glutaredoxin"/>
</dbReference>
<dbReference type="FunFam" id="3.40.30.10:FF:000093">
    <property type="entry name" value="Glutaredoxin 2"/>
    <property type="match status" value="1"/>
</dbReference>
<dbReference type="Proteomes" id="UP000054636">
    <property type="component" value="Unassembled WGS sequence"/>
</dbReference>
<evidence type="ECO:0000259" key="5">
    <source>
        <dbReference type="Pfam" id="PF00462"/>
    </source>
</evidence>
<dbReference type="GO" id="GO:0005956">
    <property type="term" value="C:protein kinase CK2 complex"/>
    <property type="evidence" value="ECO:0007669"/>
    <property type="project" value="UniProtKB-UniRule"/>
</dbReference>
<dbReference type="PRINTS" id="PR00472">
    <property type="entry name" value="CASNKINASEII"/>
</dbReference>
<dbReference type="InterPro" id="IPR035991">
    <property type="entry name" value="Casein_kinase_II_beta-like"/>
</dbReference>
<proteinExistence type="inferred from homology"/>
<name>A0A0W8DBH0_PHYNI</name>
<dbReference type="PROSITE" id="PS00195">
    <property type="entry name" value="GLUTAREDOXIN_1"/>
    <property type="match status" value="1"/>
</dbReference>
<keyword evidence="2" id="KW-0813">Transport</keyword>
<evidence type="ECO:0000256" key="2">
    <source>
        <dbReference type="ARBA" id="ARBA00022448"/>
    </source>
</evidence>
<evidence type="ECO:0000313" key="6">
    <source>
        <dbReference type="EMBL" id="KUF93516.1"/>
    </source>
</evidence>
<dbReference type="Gene3D" id="3.40.30.10">
    <property type="entry name" value="Glutaredoxin"/>
    <property type="match status" value="1"/>
</dbReference>
<dbReference type="FunFam" id="1.10.1820.10:FF:000008">
    <property type="entry name" value="Casein kinase II subunit beta"/>
    <property type="match status" value="1"/>
</dbReference>
<dbReference type="CDD" id="cd03419">
    <property type="entry name" value="GRX_GRXh_1_2_like"/>
    <property type="match status" value="1"/>
</dbReference>
<evidence type="ECO:0000256" key="3">
    <source>
        <dbReference type="ARBA" id="ARBA00022982"/>
    </source>
</evidence>
<dbReference type="SMART" id="SM01085">
    <property type="entry name" value="CK_II_beta"/>
    <property type="match status" value="1"/>
</dbReference>